<keyword evidence="2" id="KW-1185">Reference proteome</keyword>
<name>A0ABQ2BPJ7_9SPHI</name>
<sequence length="62" mass="7532">MYYEVPEKMNSFYSLVDDEGKSNYSTEAEFKIYMTNYNIRNYLSYLKNKADFEKMFGKQPEK</sequence>
<organism evidence="1 2">
    <name type="scientific">Pedobacter mendelii</name>
    <dbReference type="NCBI Taxonomy" id="1908240"/>
    <lineage>
        <taxon>Bacteria</taxon>
        <taxon>Pseudomonadati</taxon>
        <taxon>Bacteroidota</taxon>
        <taxon>Sphingobacteriia</taxon>
        <taxon>Sphingobacteriales</taxon>
        <taxon>Sphingobacteriaceae</taxon>
        <taxon>Pedobacter</taxon>
    </lineage>
</organism>
<protein>
    <submittedName>
        <fullName evidence="1">Uncharacterized protein</fullName>
    </submittedName>
</protein>
<dbReference type="EMBL" id="BMDJ01000020">
    <property type="protein sequence ID" value="GGI29521.1"/>
    <property type="molecule type" value="Genomic_DNA"/>
</dbReference>
<reference evidence="2" key="1">
    <citation type="journal article" date="2019" name="Int. J. Syst. Evol. Microbiol.">
        <title>The Global Catalogue of Microorganisms (GCM) 10K type strain sequencing project: providing services to taxonomists for standard genome sequencing and annotation.</title>
        <authorList>
            <consortium name="The Broad Institute Genomics Platform"/>
            <consortium name="The Broad Institute Genome Sequencing Center for Infectious Disease"/>
            <person name="Wu L."/>
            <person name="Ma J."/>
        </authorList>
    </citation>
    <scope>NUCLEOTIDE SEQUENCE [LARGE SCALE GENOMIC DNA]</scope>
    <source>
        <strain evidence="2">CCM 8939</strain>
    </source>
</reference>
<gene>
    <name evidence="1" type="ORF">GCM10008119_38040</name>
</gene>
<comment type="caution">
    <text evidence="1">The sequence shown here is derived from an EMBL/GenBank/DDBJ whole genome shotgun (WGS) entry which is preliminary data.</text>
</comment>
<dbReference type="RefSeq" id="WP_378958069.1">
    <property type="nucleotide sequence ID" value="NZ_JBHSBX010000027.1"/>
</dbReference>
<dbReference type="Proteomes" id="UP000645390">
    <property type="component" value="Unassembled WGS sequence"/>
</dbReference>
<accession>A0ABQ2BPJ7</accession>
<proteinExistence type="predicted"/>
<evidence type="ECO:0000313" key="2">
    <source>
        <dbReference type="Proteomes" id="UP000645390"/>
    </source>
</evidence>
<evidence type="ECO:0000313" key="1">
    <source>
        <dbReference type="EMBL" id="GGI29521.1"/>
    </source>
</evidence>